<evidence type="ECO:0000259" key="3">
    <source>
        <dbReference type="Pfam" id="PF25597"/>
    </source>
</evidence>
<evidence type="ECO:0000256" key="2">
    <source>
        <dbReference type="SAM" id="MobiDB-lite"/>
    </source>
</evidence>
<organism evidence="4 5">
    <name type="scientific">Tetracentron sinense</name>
    <name type="common">Spur-leaf</name>
    <dbReference type="NCBI Taxonomy" id="13715"/>
    <lineage>
        <taxon>Eukaryota</taxon>
        <taxon>Viridiplantae</taxon>
        <taxon>Streptophyta</taxon>
        <taxon>Embryophyta</taxon>
        <taxon>Tracheophyta</taxon>
        <taxon>Spermatophyta</taxon>
        <taxon>Magnoliopsida</taxon>
        <taxon>Trochodendrales</taxon>
        <taxon>Trochodendraceae</taxon>
        <taxon>Tetracentron</taxon>
    </lineage>
</organism>
<dbReference type="Pfam" id="PF25597">
    <property type="entry name" value="SH3_retrovirus"/>
    <property type="match status" value="1"/>
</dbReference>
<feature type="compositionally biased region" description="Polar residues" evidence="2">
    <location>
        <begin position="422"/>
        <end position="442"/>
    </location>
</feature>
<dbReference type="Pfam" id="PF03087">
    <property type="entry name" value="BPS1"/>
    <property type="match status" value="1"/>
</dbReference>
<dbReference type="PANTHER" id="PTHR33070:SF115">
    <property type="entry name" value="T23E18.15"/>
    <property type="match status" value="1"/>
</dbReference>
<dbReference type="GO" id="GO:0048364">
    <property type="term" value="P:root development"/>
    <property type="evidence" value="ECO:0007669"/>
    <property type="project" value="InterPro"/>
</dbReference>
<dbReference type="Proteomes" id="UP000655225">
    <property type="component" value="Unassembled WGS sequence"/>
</dbReference>
<name>A0A834YE82_TETSI</name>
<dbReference type="GO" id="GO:0048367">
    <property type="term" value="P:shoot system development"/>
    <property type="evidence" value="ECO:0007669"/>
    <property type="project" value="InterPro"/>
</dbReference>
<dbReference type="InterPro" id="IPR057670">
    <property type="entry name" value="SH3_retrovirus"/>
</dbReference>
<accession>A0A834YE82</accession>
<sequence length="465" mass="52414">MTASRAIHKTPSHVCSISLPSRSHPLTASVEEQLYRLRTSEATSPSSIRNNLGVLNDLYERVNGVLQLPLTLQAFSHERNEKWVDEMLDGSLMLLDLCGTTRDVFSQMKECVQDLESSLRRRKGGEFSLANIVGAYLISRKKVNKVIRKCFGDLKRVEKHTFSAPVDRDRDLVAMVSMLREVEAITLSVFESLLSFVYGPKARSKQSGWSLVSKLMQTKRVSCEVEQANINGVHKVDVAVYGLNNSQILCKEIDVVQVQNVQKRLEALEWNIQDLEEGLESVCAAGFGSRAITARQRCPLCLWKPGARRCPTKNVKNKTPQEAWSGYKPSVSHLKIFGCIAYAQVPEAKKKKLDDRGEKCIFIGYSEESKAYKLYNPLTNKVVVSRDVIFSEEETWNWDKEEKIKENRIEIEEQETDHGEQNQENMRQTISTPAPCASSSIVRRSPDARLITPEGTSLTQSSTSP</sequence>
<protein>
    <recommendedName>
        <fullName evidence="3">Retroviral polymerase SH3-like domain-containing protein</fullName>
    </recommendedName>
</protein>
<dbReference type="InterPro" id="IPR004320">
    <property type="entry name" value="BPS1_pln"/>
</dbReference>
<reference evidence="4 5" key="1">
    <citation type="submission" date="2020-04" db="EMBL/GenBank/DDBJ databases">
        <title>Plant Genome Project.</title>
        <authorList>
            <person name="Zhang R.-G."/>
        </authorList>
    </citation>
    <scope>NUCLEOTIDE SEQUENCE [LARGE SCALE GENOMIC DNA]</scope>
    <source>
        <strain evidence="4">YNK0</strain>
        <tissue evidence="4">Leaf</tissue>
    </source>
</reference>
<feature type="compositionally biased region" description="Polar residues" evidence="2">
    <location>
        <begin position="454"/>
        <end position="465"/>
    </location>
</feature>
<proteinExistence type="predicted"/>
<evidence type="ECO:0000256" key="1">
    <source>
        <dbReference type="SAM" id="Coils"/>
    </source>
</evidence>
<dbReference type="EMBL" id="JABCRI010000024">
    <property type="protein sequence ID" value="KAF8377730.1"/>
    <property type="molecule type" value="Genomic_DNA"/>
</dbReference>
<feature type="region of interest" description="Disordered" evidence="2">
    <location>
        <begin position="413"/>
        <end position="465"/>
    </location>
</feature>
<dbReference type="AlphaFoldDB" id="A0A834YE82"/>
<gene>
    <name evidence="4" type="ORF">HHK36_031114</name>
</gene>
<comment type="caution">
    <text evidence="4">The sequence shown here is derived from an EMBL/GenBank/DDBJ whole genome shotgun (WGS) entry which is preliminary data.</text>
</comment>
<evidence type="ECO:0000313" key="4">
    <source>
        <dbReference type="EMBL" id="KAF8377730.1"/>
    </source>
</evidence>
<keyword evidence="5" id="KW-1185">Reference proteome</keyword>
<dbReference type="PANTHER" id="PTHR33070">
    <property type="entry name" value="OS06G0725500 PROTEIN"/>
    <property type="match status" value="1"/>
</dbReference>
<evidence type="ECO:0000313" key="5">
    <source>
        <dbReference type="Proteomes" id="UP000655225"/>
    </source>
</evidence>
<feature type="coiled-coil region" evidence="1">
    <location>
        <begin position="258"/>
        <end position="285"/>
    </location>
</feature>
<keyword evidence="1" id="KW-0175">Coiled coil</keyword>
<dbReference type="OrthoDB" id="1701699at2759"/>
<feature type="domain" description="Retroviral polymerase SH3-like" evidence="3">
    <location>
        <begin position="339"/>
        <end position="402"/>
    </location>
</feature>